<evidence type="ECO:0000313" key="1">
    <source>
        <dbReference type="EMBL" id="KAI3798722.1"/>
    </source>
</evidence>
<evidence type="ECO:0000313" key="2">
    <source>
        <dbReference type="Proteomes" id="UP001056120"/>
    </source>
</evidence>
<organism evidence="1 2">
    <name type="scientific">Smallanthus sonchifolius</name>
    <dbReference type="NCBI Taxonomy" id="185202"/>
    <lineage>
        <taxon>Eukaryota</taxon>
        <taxon>Viridiplantae</taxon>
        <taxon>Streptophyta</taxon>
        <taxon>Embryophyta</taxon>
        <taxon>Tracheophyta</taxon>
        <taxon>Spermatophyta</taxon>
        <taxon>Magnoliopsida</taxon>
        <taxon>eudicotyledons</taxon>
        <taxon>Gunneridae</taxon>
        <taxon>Pentapetalae</taxon>
        <taxon>asterids</taxon>
        <taxon>campanulids</taxon>
        <taxon>Asterales</taxon>
        <taxon>Asteraceae</taxon>
        <taxon>Asteroideae</taxon>
        <taxon>Heliantheae alliance</taxon>
        <taxon>Millerieae</taxon>
        <taxon>Smallanthus</taxon>
    </lineage>
</organism>
<sequence length="188" mass="21287">MLLFKMKEALKSFELDSSQEATVFSCIALKDCDHKNTIKLIWGTPGTGKTKTISSLLFMLLRMKCRTLTCWKGIIEWIICFLEDPEEQYQVYLKGELIADEGHEMTTDGLCLMNQPTSTSSSRASSYCDRRFGNRRSNGYGDSRSNRSLMNQPTSTLSSSSRASSYWRLGIRRSNKYGDSRSHGKGSM</sequence>
<keyword evidence="2" id="KW-1185">Reference proteome</keyword>
<protein>
    <submittedName>
        <fullName evidence="1">Uncharacterized protein</fullName>
    </submittedName>
</protein>
<dbReference type="Proteomes" id="UP001056120">
    <property type="component" value="Linkage Group LG11"/>
</dbReference>
<dbReference type="EMBL" id="CM042028">
    <property type="protein sequence ID" value="KAI3798722.1"/>
    <property type="molecule type" value="Genomic_DNA"/>
</dbReference>
<name>A0ACB9HT06_9ASTR</name>
<reference evidence="1 2" key="2">
    <citation type="journal article" date="2022" name="Mol. Ecol. Resour.">
        <title>The genomes of chicory, endive, great burdock and yacon provide insights into Asteraceae paleo-polyploidization history and plant inulin production.</title>
        <authorList>
            <person name="Fan W."/>
            <person name="Wang S."/>
            <person name="Wang H."/>
            <person name="Wang A."/>
            <person name="Jiang F."/>
            <person name="Liu H."/>
            <person name="Zhao H."/>
            <person name="Xu D."/>
            <person name="Zhang Y."/>
        </authorList>
    </citation>
    <scope>NUCLEOTIDE SEQUENCE [LARGE SCALE GENOMIC DNA]</scope>
    <source>
        <strain evidence="2">cv. Yunnan</strain>
        <tissue evidence="1">Leaves</tissue>
    </source>
</reference>
<reference evidence="2" key="1">
    <citation type="journal article" date="2022" name="Mol. Ecol. Resour.">
        <title>The genomes of chicory, endive, great burdock and yacon provide insights into Asteraceae palaeo-polyploidization history and plant inulin production.</title>
        <authorList>
            <person name="Fan W."/>
            <person name="Wang S."/>
            <person name="Wang H."/>
            <person name="Wang A."/>
            <person name="Jiang F."/>
            <person name="Liu H."/>
            <person name="Zhao H."/>
            <person name="Xu D."/>
            <person name="Zhang Y."/>
        </authorList>
    </citation>
    <scope>NUCLEOTIDE SEQUENCE [LARGE SCALE GENOMIC DNA]</scope>
    <source>
        <strain evidence="2">cv. Yunnan</strain>
    </source>
</reference>
<accession>A0ACB9HT06</accession>
<proteinExistence type="predicted"/>
<gene>
    <name evidence="1" type="ORF">L1987_34000</name>
</gene>
<comment type="caution">
    <text evidence="1">The sequence shown here is derived from an EMBL/GenBank/DDBJ whole genome shotgun (WGS) entry which is preliminary data.</text>
</comment>